<dbReference type="EMBL" id="VSRR010060986">
    <property type="protein sequence ID" value="MPC82882.1"/>
    <property type="molecule type" value="Genomic_DNA"/>
</dbReference>
<organism evidence="1 2">
    <name type="scientific">Portunus trituberculatus</name>
    <name type="common">Swimming crab</name>
    <name type="synonym">Neptunus trituberculatus</name>
    <dbReference type="NCBI Taxonomy" id="210409"/>
    <lineage>
        <taxon>Eukaryota</taxon>
        <taxon>Metazoa</taxon>
        <taxon>Ecdysozoa</taxon>
        <taxon>Arthropoda</taxon>
        <taxon>Crustacea</taxon>
        <taxon>Multicrustacea</taxon>
        <taxon>Malacostraca</taxon>
        <taxon>Eumalacostraca</taxon>
        <taxon>Eucarida</taxon>
        <taxon>Decapoda</taxon>
        <taxon>Pleocyemata</taxon>
        <taxon>Brachyura</taxon>
        <taxon>Eubrachyura</taxon>
        <taxon>Portunoidea</taxon>
        <taxon>Portunidae</taxon>
        <taxon>Portuninae</taxon>
        <taxon>Portunus</taxon>
    </lineage>
</organism>
<evidence type="ECO:0000313" key="1">
    <source>
        <dbReference type="EMBL" id="MPC82882.1"/>
    </source>
</evidence>
<accession>A0A5B7IGD2</accession>
<comment type="caution">
    <text evidence="1">The sequence shown here is derived from an EMBL/GenBank/DDBJ whole genome shotgun (WGS) entry which is preliminary data.</text>
</comment>
<proteinExistence type="predicted"/>
<reference evidence="1 2" key="1">
    <citation type="submission" date="2019-05" db="EMBL/GenBank/DDBJ databases">
        <title>Another draft genome of Portunus trituberculatus and its Hox gene families provides insights of decapod evolution.</title>
        <authorList>
            <person name="Jeong J.-H."/>
            <person name="Song I."/>
            <person name="Kim S."/>
            <person name="Choi T."/>
            <person name="Kim D."/>
            <person name="Ryu S."/>
            <person name="Kim W."/>
        </authorList>
    </citation>
    <scope>NUCLEOTIDE SEQUENCE [LARGE SCALE GENOMIC DNA]</scope>
    <source>
        <tissue evidence="1">Muscle</tissue>
    </source>
</reference>
<gene>
    <name evidence="1" type="ORF">E2C01_077568</name>
</gene>
<name>A0A5B7IGD2_PORTR</name>
<dbReference type="AlphaFoldDB" id="A0A5B7IGD2"/>
<evidence type="ECO:0000313" key="2">
    <source>
        <dbReference type="Proteomes" id="UP000324222"/>
    </source>
</evidence>
<sequence>MHTTTPPNLHTDTYHTSLVHNHILNPTPSHLNHHTFTITLSHQTSYHLIAVSHHHITRPHHHGTIRSTYYHVTTPPLCHDTTPPQHHITYYSFIAPVEK</sequence>
<protein>
    <submittedName>
        <fullName evidence="1">Uncharacterized protein</fullName>
    </submittedName>
</protein>
<dbReference type="Proteomes" id="UP000324222">
    <property type="component" value="Unassembled WGS sequence"/>
</dbReference>
<keyword evidence="2" id="KW-1185">Reference proteome</keyword>